<reference evidence="1 2" key="1">
    <citation type="submission" date="2011-11" db="EMBL/GenBank/DDBJ databases">
        <title>The Noncontiguous Finished genome of Desulfosporosinus youngiae DSM 17734.</title>
        <authorList>
            <consortium name="US DOE Joint Genome Institute (JGI-PGF)"/>
            <person name="Lucas S."/>
            <person name="Han J."/>
            <person name="Lapidus A."/>
            <person name="Cheng J.-F."/>
            <person name="Goodwin L."/>
            <person name="Pitluck S."/>
            <person name="Peters L."/>
            <person name="Ovchinnikova G."/>
            <person name="Lu M."/>
            <person name="Land M.L."/>
            <person name="Hauser L."/>
            <person name="Pester M."/>
            <person name="Spring S."/>
            <person name="Ollivier B."/>
            <person name="Rattei T."/>
            <person name="Klenk H.-P."/>
            <person name="Wagner M."/>
            <person name="Loy A."/>
            <person name="Woyke T.J."/>
        </authorList>
    </citation>
    <scope>NUCLEOTIDE SEQUENCE [LARGE SCALE GENOMIC DNA]</scope>
    <source>
        <strain evidence="1 2">DSM 17734</strain>
    </source>
</reference>
<evidence type="ECO:0000313" key="2">
    <source>
        <dbReference type="Proteomes" id="UP000005104"/>
    </source>
</evidence>
<accession>H5XVD1</accession>
<keyword evidence="2" id="KW-1185">Reference proteome</keyword>
<organism evidence="1 2">
    <name type="scientific">Desulfosporosinus youngiae DSM 17734</name>
    <dbReference type="NCBI Taxonomy" id="768710"/>
    <lineage>
        <taxon>Bacteria</taxon>
        <taxon>Bacillati</taxon>
        <taxon>Bacillota</taxon>
        <taxon>Clostridia</taxon>
        <taxon>Eubacteriales</taxon>
        <taxon>Desulfitobacteriaceae</taxon>
        <taxon>Desulfosporosinus</taxon>
    </lineage>
</organism>
<dbReference type="OrthoDB" id="2990202at2"/>
<dbReference type="Proteomes" id="UP000005104">
    <property type="component" value="Chromosome"/>
</dbReference>
<proteinExistence type="predicted"/>
<sequence length="377" mass="45486">MRRYACLDSNKNITLLREVREDEYSNFASITRKFNDFLMEVDYYKVFDKPYKELINFLQKYLQKRSNFQLMDINRYTMNYLYGIRTFLDHWEARIKRKYRGNQQYLELFNKAKSQEYDNHMAYRIVYRLRNYVQHCEMPISNVTERLITDNKEEILVYVNRDRLLSNFKEWKPEEVAYLNLQEQQFEIMPLFIEMNNCLVRIQEQLINFNINKNFILDCVKVLKLRNQFQEYEGTLAIIEYADDRIENEIELITNSNTVWNIEQLPTATCENVIRMHIRNNAKFIKIFHYSGICCGETNTSFPYSTKKNENGLLLFVKGKDIVNVKSRNWIRLVESMSHDETNNYNAVYADARFGMKELKELSNLYSDICDVLYKFT</sequence>
<dbReference type="RefSeq" id="WP_007783990.1">
    <property type="nucleotide sequence ID" value="NZ_CM001441.1"/>
</dbReference>
<dbReference type="HOGENOM" id="CLU_764317_0_0_9"/>
<dbReference type="AlphaFoldDB" id="H5XVD1"/>
<dbReference type="EMBL" id="CM001441">
    <property type="protein sequence ID" value="EHQ89867.1"/>
    <property type="molecule type" value="Genomic_DNA"/>
</dbReference>
<gene>
    <name evidence="1" type="ORF">DesyoDRAFT_2818</name>
</gene>
<evidence type="ECO:0000313" key="1">
    <source>
        <dbReference type="EMBL" id="EHQ89867.1"/>
    </source>
</evidence>
<protein>
    <submittedName>
        <fullName evidence="1">Uncharacterized protein</fullName>
    </submittedName>
</protein>
<dbReference type="STRING" id="768710.DesyoDRAFT_2818"/>
<name>H5XVD1_9FIRM</name>
<dbReference type="eggNOG" id="ENOG50337MM">
    <property type="taxonomic scope" value="Bacteria"/>
</dbReference>